<sequence>MYTETEKRESILQNRLRNSNLPNTFPTPEISTITLESKPSAKLAYTYYPPKTSTPTQPNPFSSALLVFLNGLMLSRSSWDKVLDIFLETRISRRLPYPALLSYDRYGQGESDRDPDDKEEPPCHGHDCMDAVHALNQLLLQFWKTHPEISSPERFPSIIFVCNSIGCALARLYAQNYPGTVSGLLFLDSIIANSDFVSFWPNPDAPDFDPRLLPSETTVEELRETRRKYRETFHPSVPNMEGLSRRNLAQLLPNSDRPKLEGKAGEGPYLTVVAHEWEKFAEENWTGSLHIPPVLTMAYVNPFWRAYNEGLTHITDPDKAIGVVNAVGCSHFIQRDRPEFVADEIIALLDRITTRTDQVRESGKESEFYNF</sequence>
<proteinExistence type="predicted"/>
<name>A0A9P4JDX8_9PLEO</name>
<evidence type="ECO:0000313" key="3">
    <source>
        <dbReference type="EMBL" id="KAF2197455.1"/>
    </source>
</evidence>
<keyword evidence="4" id="KW-1185">Reference proteome</keyword>
<feature type="region of interest" description="Disordered" evidence="1">
    <location>
        <begin position="106"/>
        <end position="125"/>
    </location>
</feature>
<evidence type="ECO:0000259" key="2">
    <source>
        <dbReference type="Pfam" id="PF12697"/>
    </source>
</evidence>
<comment type="caution">
    <text evidence="3">The sequence shown here is derived from an EMBL/GenBank/DDBJ whole genome shotgun (WGS) entry which is preliminary data.</text>
</comment>
<gene>
    <name evidence="3" type="ORF">GQ43DRAFT_204058</name>
</gene>
<dbReference type="AlphaFoldDB" id="A0A9P4JDX8"/>
<dbReference type="Proteomes" id="UP000799536">
    <property type="component" value="Unassembled WGS sequence"/>
</dbReference>
<dbReference type="InterPro" id="IPR000073">
    <property type="entry name" value="AB_hydrolase_1"/>
</dbReference>
<protein>
    <submittedName>
        <fullName evidence="3">Alpha/beta-hydrolase</fullName>
    </submittedName>
</protein>
<feature type="domain" description="AB hydrolase-1" evidence="2">
    <location>
        <begin position="66"/>
        <end position="343"/>
    </location>
</feature>
<feature type="compositionally biased region" description="Basic and acidic residues" evidence="1">
    <location>
        <begin position="110"/>
        <end position="125"/>
    </location>
</feature>
<dbReference type="Gene3D" id="3.40.50.1820">
    <property type="entry name" value="alpha/beta hydrolase"/>
    <property type="match status" value="1"/>
</dbReference>
<evidence type="ECO:0000256" key="1">
    <source>
        <dbReference type="SAM" id="MobiDB-lite"/>
    </source>
</evidence>
<accession>A0A9P4JDX8</accession>
<dbReference type="InterPro" id="IPR029058">
    <property type="entry name" value="AB_hydrolase_fold"/>
</dbReference>
<dbReference type="SUPFAM" id="SSF53474">
    <property type="entry name" value="alpha/beta-Hydrolases"/>
    <property type="match status" value="1"/>
</dbReference>
<dbReference type="OrthoDB" id="3466836at2759"/>
<reference evidence="3" key="1">
    <citation type="journal article" date="2020" name="Stud. Mycol.">
        <title>101 Dothideomycetes genomes: a test case for predicting lifestyles and emergence of pathogens.</title>
        <authorList>
            <person name="Haridas S."/>
            <person name="Albert R."/>
            <person name="Binder M."/>
            <person name="Bloem J."/>
            <person name="Labutti K."/>
            <person name="Salamov A."/>
            <person name="Andreopoulos B."/>
            <person name="Baker S."/>
            <person name="Barry K."/>
            <person name="Bills G."/>
            <person name="Bluhm B."/>
            <person name="Cannon C."/>
            <person name="Castanera R."/>
            <person name="Culley D."/>
            <person name="Daum C."/>
            <person name="Ezra D."/>
            <person name="Gonzalez J."/>
            <person name="Henrissat B."/>
            <person name="Kuo A."/>
            <person name="Liang C."/>
            <person name="Lipzen A."/>
            <person name="Lutzoni F."/>
            <person name="Magnuson J."/>
            <person name="Mondo S."/>
            <person name="Nolan M."/>
            <person name="Ohm R."/>
            <person name="Pangilinan J."/>
            <person name="Park H.-J."/>
            <person name="Ramirez L."/>
            <person name="Alfaro M."/>
            <person name="Sun H."/>
            <person name="Tritt A."/>
            <person name="Yoshinaga Y."/>
            <person name="Zwiers L.-H."/>
            <person name="Turgeon B."/>
            <person name="Goodwin S."/>
            <person name="Spatafora J."/>
            <person name="Crous P."/>
            <person name="Grigoriev I."/>
        </authorList>
    </citation>
    <scope>NUCLEOTIDE SEQUENCE</scope>
    <source>
        <strain evidence="3">ATCC 74209</strain>
    </source>
</reference>
<dbReference type="EMBL" id="ML994233">
    <property type="protein sequence ID" value="KAF2197455.1"/>
    <property type="molecule type" value="Genomic_DNA"/>
</dbReference>
<dbReference type="Pfam" id="PF12697">
    <property type="entry name" value="Abhydrolase_6"/>
    <property type="match status" value="1"/>
</dbReference>
<organism evidence="3 4">
    <name type="scientific">Delitschia confertaspora ATCC 74209</name>
    <dbReference type="NCBI Taxonomy" id="1513339"/>
    <lineage>
        <taxon>Eukaryota</taxon>
        <taxon>Fungi</taxon>
        <taxon>Dikarya</taxon>
        <taxon>Ascomycota</taxon>
        <taxon>Pezizomycotina</taxon>
        <taxon>Dothideomycetes</taxon>
        <taxon>Pleosporomycetidae</taxon>
        <taxon>Pleosporales</taxon>
        <taxon>Delitschiaceae</taxon>
        <taxon>Delitschia</taxon>
    </lineage>
</organism>
<evidence type="ECO:0000313" key="4">
    <source>
        <dbReference type="Proteomes" id="UP000799536"/>
    </source>
</evidence>